<evidence type="ECO:0000256" key="2">
    <source>
        <dbReference type="ARBA" id="ARBA00023125"/>
    </source>
</evidence>
<dbReference type="SUPFAM" id="SSF46785">
    <property type="entry name" value="Winged helix' DNA-binding domain"/>
    <property type="match status" value="1"/>
</dbReference>
<keyword evidence="6" id="KW-1185">Reference proteome</keyword>
<gene>
    <name evidence="5" type="ORF">B0I32_103161</name>
</gene>
<dbReference type="InterPro" id="IPR000835">
    <property type="entry name" value="HTH_MarR-typ"/>
</dbReference>
<dbReference type="InterPro" id="IPR036390">
    <property type="entry name" value="WH_DNA-bd_sf"/>
</dbReference>
<dbReference type="SMART" id="SM00347">
    <property type="entry name" value="HTH_MARR"/>
    <property type="match status" value="1"/>
</dbReference>
<sequence>MSLHEIYGSGNLRDMDEQLVVDTWHYVLGRHAKAMCALERELGDRHGLGPSEFEVLDRIVHHDRKLRIQELCEEVHLSQSALSRVVARLEKASLVSRGVCDADRRGVFVCITDEGRSRHAEALPTQRAVLTEIFADTPIPAH</sequence>
<evidence type="ECO:0000313" key="6">
    <source>
        <dbReference type="Proteomes" id="UP000238312"/>
    </source>
</evidence>
<evidence type="ECO:0000256" key="3">
    <source>
        <dbReference type="ARBA" id="ARBA00023163"/>
    </source>
</evidence>
<dbReference type="GO" id="GO:0003700">
    <property type="term" value="F:DNA-binding transcription factor activity"/>
    <property type="evidence" value="ECO:0007669"/>
    <property type="project" value="InterPro"/>
</dbReference>
<comment type="caution">
    <text evidence="5">The sequence shown here is derived from an EMBL/GenBank/DDBJ whole genome shotgun (WGS) entry which is preliminary data.</text>
</comment>
<accession>A0A2T0N6Q8</accession>
<dbReference type="EMBL" id="PVNG01000003">
    <property type="protein sequence ID" value="PRX68200.1"/>
    <property type="molecule type" value="Genomic_DNA"/>
</dbReference>
<keyword evidence="3" id="KW-0804">Transcription</keyword>
<evidence type="ECO:0000256" key="1">
    <source>
        <dbReference type="ARBA" id="ARBA00023015"/>
    </source>
</evidence>
<evidence type="ECO:0000313" key="5">
    <source>
        <dbReference type="EMBL" id="PRX68200.1"/>
    </source>
</evidence>
<organism evidence="5 6">
    <name type="scientific">Nonomuraea fuscirosea</name>
    <dbReference type="NCBI Taxonomy" id="1291556"/>
    <lineage>
        <taxon>Bacteria</taxon>
        <taxon>Bacillati</taxon>
        <taxon>Actinomycetota</taxon>
        <taxon>Actinomycetes</taxon>
        <taxon>Streptosporangiales</taxon>
        <taxon>Streptosporangiaceae</taxon>
        <taxon>Nonomuraea</taxon>
    </lineage>
</organism>
<protein>
    <submittedName>
        <fullName evidence="5">DNA-binding MarR family transcriptional regulator</fullName>
    </submittedName>
</protein>
<dbReference type="Pfam" id="PF12802">
    <property type="entry name" value="MarR_2"/>
    <property type="match status" value="1"/>
</dbReference>
<dbReference type="Proteomes" id="UP000238312">
    <property type="component" value="Unassembled WGS sequence"/>
</dbReference>
<dbReference type="PANTHER" id="PTHR33164">
    <property type="entry name" value="TRANSCRIPTIONAL REGULATOR, MARR FAMILY"/>
    <property type="match status" value="1"/>
</dbReference>
<dbReference type="PROSITE" id="PS50995">
    <property type="entry name" value="HTH_MARR_2"/>
    <property type="match status" value="1"/>
</dbReference>
<dbReference type="PANTHER" id="PTHR33164:SF99">
    <property type="entry name" value="MARR FAMILY REGULATORY PROTEIN"/>
    <property type="match status" value="1"/>
</dbReference>
<proteinExistence type="predicted"/>
<feature type="domain" description="HTH marR-type" evidence="4">
    <location>
        <begin position="21"/>
        <end position="142"/>
    </location>
</feature>
<dbReference type="GO" id="GO:0003677">
    <property type="term" value="F:DNA binding"/>
    <property type="evidence" value="ECO:0007669"/>
    <property type="project" value="UniProtKB-KW"/>
</dbReference>
<keyword evidence="2 5" id="KW-0238">DNA-binding</keyword>
<name>A0A2T0N6Q8_9ACTN</name>
<evidence type="ECO:0000259" key="4">
    <source>
        <dbReference type="PROSITE" id="PS50995"/>
    </source>
</evidence>
<dbReference type="PROSITE" id="PS01117">
    <property type="entry name" value="HTH_MARR_1"/>
    <property type="match status" value="1"/>
</dbReference>
<dbReference type="InterPro" id="IPR039422">
    <property type="entry name" value="MarR/SlyA-like"/>
</dbReference>
<keyword evidence="1" id="KW-0805">Transcription regulation</keyword>
<dbReference type="GO" id="GO:0006950">
    <property type="term" value="P:response to stress"/>
    <property type="evidence" value="ECO:0007669"/>
    <property type="project" value="TreeGrafter"/>
</dbReference>
<dbReference type="InterPro" id="IPR023187">
    <property type="entry name" value="Tscrpt_reg_MarR-type_CS"/>
</dbReference>
<dbReference type="InterPro" id="IPR036388">
    <property type="entry name" value="WH-like_DNA-bd_sf"/>
</dbReference>
<dbReference type="AlphaFoldDB" id="A0A2T0N6Q8"/>
<reference evidence="5 6" key="1">
    <citation type="submission" date="2018-03" db="EMBL/GenBank/DDBJ databases">
        <title>Genomic Encyclopedia of Type Strains, Phase III (KMG-III): the genomes of soil and plant-associated and newly described type strains.</title>
        <authorList>
            <person name="Whitman W."/>
        </authorList>
    </citation>
    <scope>NUCLEOTIDE SEQUENCE [LARGE SCALE GENOMIC DNA]</scope>
    <source>
        <strain evidence="5 6">CGMCC 4.7104</strain>
    </source>
</reference>
<dbReference type="Gene3D" id="1.10.10.10">
    <property type="entry name" value="Winged helix-like DNA-binding domain superfamily/Winged helix DNA-binding domain"/>
    <property type="match status" value="1"/>
</dbReference>